<dbReference type="SUPFAM" id="SSF111331">
    <property type="entry name" value="NAD kinase/diacylglycerol kinase-like"/>
    <property type="match status" value="1"/>
</dbReference>
<dbReference type="GO" id="GO:0006672">
    <property type="term" value="P:ceramide metabolic process"/>
    <property type="evidence" value="ECO:0007669"/>
    <property type="project" value="TreeGrafter"/>
</dbReference>
<reference evidence="3" key="1">
    <citation type="submission" date="2015-07" db="EMBL/GenBank/DDBJ databases">
        <title>Transcriptome Assembly of Anthurium amnicola.</title>
        <authorList>
            <person name="Suzuki J."/>
        </authorList>
    </citation>
    <scope>NUCLEOTIDE SEQUENCE</scope>
</reference>
<dbReference type="PROSITE" id="PS50146">
    <property type="entry name" value="DAGK"/>
    <property type="match status" value="1"/>
</dbReference>
<feature type="domain" description="DAGKc" evidence="2">
    <location>
        <begin position="140"/>
        <end position="363"/>
    </location>
</feature>
<accession>A0A1D1XWP5</accession>
<dbReference type="Gene3D" id="3.40.50.10330">
    <property type="entry name" value="Probable inorganic polyphosphate/atp-NAD kinase, domain 1"/>
    <property type="match status" value="1"/>
</dbReference>
<organism evidence="3">
    <name type="scientific">Anthurium amnicola</name>
    <dbReference type="NCBI Taxonomy" id="1678845"/>
    <lineage>
        <taxon>Eukaryota</taxon>
        <taxon>Viridiplantae</taxon>
        <taxon>Streptophyta</taxon>
        <taxon>Embryophyta</taxon>
        <taxon>Tracheophyta</taxon>
        <taxon>Spermatophyta</taxon>
        <taxon>Magnoliopsida</taxon>
        <taxon>Liliopsida</taxon>
        <taxon>Araceae</taxon>
        <taxon>Pothoideae</taxon>
        <taxon>Potheae</taxon>
        <taxon>Anthurium</taxon>
    </lineage>
</organism>
<gene>
    <name evidence="3" type="primary">CERK_0</name>
    <name evidence="3" type="ORF">g.87411</name>
</gene>
<dbReference type="Pfam" id="PF19280">
    <property type="entry name" value="CERK_C"/>
    <property type="match status" value="1"/>
</dbReference>
<proteinExistence type="predicted"/>
<dbReference type="PANTHER" id="PTHR12358">
    <property type="entry name" value="SPHINGOSINE KINASE"/>
    <property type="match status" value="1"/>
</dbReference>
<dbReference type="InterPro" id="IPR017438">
    <property type="entry name" value="ATP-NAD_kinase_N"/>
</dbReference>
<evidence type="ECO:0000256" key="1">
    <source>
        <dbReference type="SAM" id="MobiDB-lite"/>
    </source>
</evidence>
<feature type="region of interest" description="Disordered" evidence="1">
    <location>
        <begin position="239"/>
        <end position="270"/>
    </location>
</feature>
<dbReference type="AlphaFoldDB" id="A0A1D1XWP5"/>
<dbReference type="GO" id="GO:0016020">
    <property type="term" value="C:membrane"/>
    <property type="evidence" value="ECO:0007669"/>
    <property type="project" value="GOC"/>
</dbReference>
<dbReference type="GO" id="GO:0001729">
    <property type="term" value="F:ceramide kinase activity"/>
    <property type="evidence" value="ECO:0007669"/>
    <property type="project" value="TreeGrafter"/>
</dbReference>
<protein>
    <submittedName>
        <fullName evidence="3">Ceramide kinase</fullName>
    </submittedName>
</protein>
<name>A0A1D1XWP5_9ARAE</name>
<evidence type="ECO:0000259" key="2">
    <source>
        <dbReference type="PROSITE" id="PS50146"/>
    </source>
</evidence>
<dbReference type="InterPro" id="IPR001206">
    <property type="entry name" value="Diacylglycerol_kinase_cat_dom"/>
</dbReference>
<dbReference type="EMBL" id="GDJX01021137">
    <property type="protein sequence ID" value="JAT46799.1"/>
    <property type="molecule type" value="Transcribed_RNA"/>
</dbReference>
<evidence type="ECO:0000313" key="3">
    <source>
        <dbReference type="EMBL" id="JAT46799.1"/>
    </source>
</evidence>
<keyword evidence="3" id="KW-0808">Transferase</keyword>
<dbReference type="Gene3D" id="2.60.200.40">
    <property type="match status" value="1"/>
</dbReference>
<dbReference type="InterPro" id="IPR050187">
    <property type="entry name" value="Lipid_Phosphate_FormReg"/>
</dbReference>
<keyword evidence="3" id="KW-0418">Kinase</keyword>
<feature type="compositionally biased region" description="Polar residues" evidence="1">
    <location>
        <begin position="250"/>
        <end position="265"/>
    </location>
</feature>
<sequence>MEAQAPLMRSTLLLDRFGDVVLTLDSDGLAWAPVAPPGNKSEKCLGLIFSSKYQTDIKFLDTYAVEFIDWGPIHELIYNIGAPLPCHQTEMYRFVVHGFQKSRGHRSMWVLASYTFGHRHLQTCQTWFEQINNRLNMEASRPKNLWIFVHPLSGKGNGRKTWQTVAPIFSRAKVKTKVTVTERAGHAYDLVNSITDEELSSLDGIVAVGGDGFFSEILNGLLLSRHNAPYPPVPVEFMHSVGSDGENENSRINCENKSTASTHSDGSLPGVSYKNEDVPLLSASESSIPRLSNYRKDAEGYNADQDLASFFPNERFRLGIIPAGSTDAIVISTTGARDPVTSALHIILGKKIRVDISQVVRWEDSVSSSVRYAASFAGYGFYGDVIKESEKYRWMGPKRYDYAGTRVFLEHRSYEAEVAFLEDTSSRSAAGASFRENVPQQVEILGDKPPKTICRVNCASCKETTSPAYLLTSCDSDLRWLRSKGRFLSVGAAVISCRNGRAPDGLVADAHLADGFLHLILIKDCPRPLYLWHLTKLTRKGSNPLDFAFVERHKTQAFTFISSGKESVWNLDGELFQARKLSVQVFQGLVSLFAAGPED</sequence>
<dbReference type="PANTHER" id="PTHR12358:SF6">
    <property type="entry name" value="CERAMIDE KINASE"/>
    <property type="match status" value="1"/>
</dbReference>
<dbReference type="InterPro" id="IPR045363">
    <property type="entry name" value="CERK_C"/>
</dbReference>
<dbReference type="InterPro" id="IPR016064">
    <property type="entry name" value="NAD/diacylglycerol_kinase_sf"/>
</dbReference>
<dbReference type="Pfam" id="PF00781">
    <property type="entry name" value="DAGK_cat"/>
    <property type="match status" value="1"/>
</dbReference>